<dbReference type="InterPro" id="IPR000587">
    <property type="entry name" value="Creatinase_N"/>
</dbReference>
<dbReference type="RefSeq" id="WP_228855405.1">
    <property type="nucleotide sequence ID" value="NZ_AP024086.1"/>
</dbReference>
<protein>
    <submittedName>
        <fullName evidence="6">Aminopeptidase</fullName>
    </submittedName>
</protein>
<keyword evidence="2" id="KW-0482">Metalloprotease</keyword>
<sequence>MNYKKRIKKVQARLRRRKIDALLVSQPENRRYLSGYKGGDHGIGETSGVLIIPASGSIHLLTDFRYQLQAEQDVPWATVHIYRKGLLKLLVDLLPELKITILGFESHYTLHSVAGKMSSTLKKKGIRLVPLTNLVEKLRIIKDEDEIELLRQSVRLNEKVFQKIFPTISGKMTEIELALAIETLMRRKGAESTSFDSIVATGKNSALPHAVPGRTKIKKNKSLTIDMGLVLNGYCSDMTRNFVPGKATEKYIRLHRLVRKAQLAGLEKIRTGVTGKEVDHAARTVIADGGYGTMFGHGLGHGVGLAVHEEPRLSPLSRKKLKAGMIVTVEPGIYLPGWGGVRLENMVVVREDGYENLNTDTTWLDI</sequence>
<dbReference type="EMBL" id="AP024086">
    <property type="protein sequence ID" value="BCL63120.1"/>
    <property type="molecule type" value="Genomic_DNA"/>
</dbReference>
<dbReference type="GO" id="GO:0004177">
    <property type="term" value="F:aminopeptidase activity"/>
    <property type="evidence" value="ECO:0007669"/>
    <property type="project" value="UniProtKB-KW"/>
</dbReference>
<evidence type="ECO:0000256" key="3">
    <source>
        <dbReference type="RuleBase" id="RU000590"/>
    </source>
</evidence>
<proteinExistence type="inferred from homology"/>
<evidence type="ECO:0000256" key="2">
    <source>
        <dbReference type="ARBA" id="ARBA00023049"/>
    </source>
</evidence>
<dbReference type="PANTHER" id="PTHR46112">
    <property type="entry name" value="AMINOPEPTIDASE"/>
    <property type="match status" value="1"/>
</dbReference>
<evidence type="ECO:0000259" key="5">
    <source>
        <dbReference type="Pfam" id="PF01321"/>
    </source>
</evidence>
<name>A0A8D5FT05_9BACT</name>
<dbReference type="GO" id="GO:0006508">
    <property type="term" value="P:proteolysis"/>
    <property type="evidence" value="ECO:0007669"/>
    <property type="project" value="UniProtKB-KW"/>
</dbReference>
<dbReference type="CDD" id="cd01092">
    <property type="entry name" value="APP-like"/>
    <property type="match status" value="1"/>
</dbReference>
<evidence type="ECO:0000259" key="4">
    <source>
        <dbReference type="Pfam" id="PF00557"/>
    </source>
</evidence>
<accession>A0A8D5FT05</accession>
<dbReference type="Proteomes" id="UP000826725">
    <property type="component" value="Chromosome"/>
</dbReference>
<evidence type="ECO:0000313" key="6">
    <source>
        <dbReference type="EMBL" id="BCL63120.1"/>
    </source>
</evidence>
<dbReference type="GO" id="GO:0008237">
    <property type="term" value="F:metallopeptidase activity"/>
    <property type="evidence" value="ECO:0007669"/>
    <property type="project" value="UniProtKB-KW"/>
</dbReference>
<organism evidence="6 7">
    <name type="scientific">Desulfomarina profundi</name>
    <dbReference type="NCBI Taxonomy" id="2772557"/>
    <lineage>
        <taxon>Bacteria</taxon>
        <taxon>Pseudomonadati</taxon>
        <taxon>Thermodesulfobacteriota</taxon>
        <taxon>Desulfobulbia</taxon>
        <taxon>Desulfobulbales</taxon>
        <taxon>Desulfobulbaceae</taxon>
        <taxon>Desulfomarina</taxon>
    </lineage>
</organism>
<keyword evidence="7" id="KW-1185">Reference proteome</keyword>
<dbReference type="PROSITE" id="PS00491">
    <property type="entry name" value="PROLINE_PEPTIDASE"/>
    <property type="match status" value="1"/>
</dbReference>
<dbReference type="Pfam" id="PF00557">
    <property type="entry name" value="Peptidase_M24"/>
    <property type="match status" value="1"/>
</dbReference>
<dbReference type="GO" id="GO:0046872">
    <property type="term" value="F:metal ion binding"/>
    <property type="evidence" value="ECO:0007669"/>
    <property type="project" value="UniProtKB-KW"/>
</dbReference>
<comment type="similarity">
    <text evidence="3">Belongs to the peptidase M24B family.</text>
</comment>
<gene>
    <name evidence="6" type="ORF">DGMP_38130</name>
</gene>
<dbReference type="KEGG" id="dbk:DGMP_38130"/>
<keyword evidence="6" id="KW-0031">Aminopeptidase</keyword>
<dbReference type="InterPro" id="IPR000994">
    <property type="entry name" value="Pept_M24"/>
</dbReference>
<keyword evidence="1" id="KW-0645">Protease</keyword>
<feature type="domain" description="Creatinase N-terminal" evidence="5">
    <location>
        <begin position="6"/>
        <end position="141"/>
    </location>
</feature>
<dbReference type="PANTHER" id="PTHR46112:SF3">
    <property type="entry name" value="AMINOPEPTIDASE YPDF"/>
    <property type="match status" value="1"/>
</dbReference>
<dbReference type="AlphaFoldDB" id="A0A8D5FT05"/>
<keyword evidence="3" id="KW-0479">Metal-binding</keyword>
<reference evidence="6" key="1">
    <citation type="submission" date="2020-09" db="EMBL/GenBank/DDBJ databases">
        <title>Desulfogranum mesoprofundum gen. nov., sp. nov., a novel mesophilic, sulfate-reducing chemolithoautotroph isolated from a deep-sea hydrothermal vent chimney in the Suiyo Seamount.</title>
        <authorList>
            <person name="Hashimoto Y."/>
            <person name="Nakagawa S."/>
        </authorList>
    </citation>
    <scope>NUCLEOTIDE SEQUENCE</scope>
    <source>
        <strain evidence="6">KT2</strain>
    </source>
</reference>
<feature type="domain" description="Peptidase M24" evidence="4">
    <location>
        <begin position="148"/>
        <end position="351"/>
    </location>
</feature>
<dbReference type="InterPro" id="IPR050659">
    <property type="entry name" value="Peptidase_M24B"/>
</dbReference>
<dbReference type="Pfam" id="PF01321">
    <property type="entry name" value="Creatinase_N"/>
    <property type="match status" value="1"/>
</dbReference>
<dbReference type="InterPro" id="IPR001131">
    <property type="entry name" value="Peptidase_M24B_aminopep-P_CS"/>
</dbReference>
<evidence type="ECO:0000313" key="7">
    <source>
        <dbReference type="Proteomes" id="UP000826725"/>
    </source>
</evidence>
<keyword evidence="6" id="KW-0378">Hydrolase</keyword>
<evidence type="ECO:0000256" key="1">
    <source>
        <dbReference type="ARBA" id="ARBA00022670"/>
    </source>
</evidence>